<dbReference type="AlphaFoldDB" id="A0A6P6XTT5"/>
<feature type="compositionally biased region" description="Low complexity" evidence="7">
    <location>
        <begin position="619"/>
        <end position="631"/>
    </location>
</feature>
<keyword evidence="9" id="KW-1185">Reference proteome</keyword>
<evidence type="ECO:0000259" key="8">
    <source>
        <dbReference type="PROSITE" id="PS50888"/>
    </source>
</evidence>
<dbReference type="PANTHER" id="PTHR15741:SF37">
    <property type="entry name" value="LD38259P"/>
    <property type="match status" value="1"/>
</dbReference>
<dbReference type="SUPFAM" id="SSF47459">
    <property type="entry name" value="HLH, helix-loop-helix DNA-binding domain"/>
    <property type="match status" value="1"/>
</dbReference>
<dbReference type="OMA" id="TEFHSSI"/>
<dbReference type="PROSITE" id="PS50888">
    <property type="entry name" value="BHLH"/>
    <property type="match status" value="1"/>
</dbReference>
<proteinExistence type="predicted"/>
<dbReference type="OrthoDB" id="6022628at2759"/>
<dbReference type="SMART" id="SM00353">
    <property type="entry name" value="HLH"/>
    <property type="match status" value="1"/>
</dbReference>
<feature type="domain" description="BHLH" evidence="8">
    <location>
        <begin position="763"/>
        <end position="817"/>
    </location>
</feature>
<evidence type="ECO:0000256" key="6">
    <source>
        <dbReference type="SAM" id="Coils"/>
    </source>
</evidence>
<dbReference type="CDD" id="cd11405">
    <property type="entry name" value="bHLHzip_MLXIP_like"/>
    <property type="match status" value="1"/>
</dbReference>
<feature type="non-terminal residue" evidence="10">
    <location>
        <position position="1"/>
    </location>
</feature>
<evidence type="ECO:0000256" key="2">
    <source>
        <dbReference type="ARBA" id="ARBA00023015"/>
    </source>
</evidence>
<feature type="region of interest" description="Disordered" evidence="7">
    <location>
        <begin position="542"/>
        <end position="565"/>
    </location>
</feature>
<comment type="subcellular location">
    <subcellularLocation>
        <location evidence="1">Nucleus</location>
    </subcellularLocation>
</comment>
<evidence type="ECO:0000256" key="7">
    <source>
        <dbReference type="SAM" id="MobiDB-lite"/>
    </source>
</evidence>
<dbReference type="RefSeq" id="XP_027196256.1">
    <property type="nucleotide sequence ID" value="XM_027340455.1"/>
</dbReference>
<dbReference type="InterPro" id="IPR052207">
    <property type="entry name" value="Max-like/E-box_TFs"/>
</dbReference>
<gene>
    <name evidence="10" type="primary">LOC113790753</name>
</gene>
<keyword evidence="4" id="KW-0804">Transcription</keyword>
<dbReference type="InterPro" id="IPR036638">
    <property type="entry name" value="HLH_DNA-bd_sf"/>
</dbReference>
<evidence type="ECO:0000256" key="3">
    <source>
        <dbReference type="ARBA" id="ARBA00023125"/>
    </source>
</evidence>
<dbReference type="Gene3D" id="4.10.280.10">
    <property type="entry name" value="Helix-loop-helix DNA-binding domain"/>
    <property type="match status" value="1"/>
</dbReference>
<keyword evidence="2" id="KW-0805">Transcription regulation</keyword>
<accession>A0A6P6XTT5</accession>
<dbReference type="GO" id="GO:0005634">
    <property type="term" value="C:nucleus"/>
    <property type="evidence" value="ECO:0007669"/>
    <property type="project" value="UniProtKB-SubCell"/>
</dbReference>
<keyword evidence="3" id="KW-0238">DNA-binding</keyword>
<evidence type="ECO:0000256" key="4">
    <source>
        <dbReference type="ARBA" id="ARBA00023163"/>
    </source>
</evidence>
<dbReference type="FunCoup" id="A0A6P6XTT5">
    <property type="interactions" value="403"/>
</dbReference>
<feature type="compositionally biased region" description="Polar residues" evidence="7">
    <location>
        <begin position="636"/>
        <end position="645"/>
    </location>
</feature>
<dbReference type="KEGG" id="dpte:113790753"/>
<evidence type="ECO:0000256" key="1">
    <source>
        <dbReference type="ARBA" id="ARBA00004123"/>
    </source>
</evidence>
<sequence>QTLWKLFQCMTLAYNDDITSPKWKTFKGLKMNIKDKIRLNNIIWRAWHIQYISGRKPVVCQFSSNIDNERHKKTEAILLEGKYWKRRADVVKAEYNKWRLYYQHLSRSVAAVFSKYNHCSNSSPMSPYDWENNLPRWSNNLSFDSLFTSSSLSSSSAAAFNSSSSSSSIMGCSSTINTGVNNNNLTNNNNNQAMISQNDPNGSMQIFNDNIQLPYANYFDYANSREIARSGMGADFMQPGLEQLQPNIDFIDTFEPLLQDIFSLRGQSTLSTVPEETETGYKEEQDLLNSIFNSCTNTSTNNNNNNDMSMKSMQNNSYCQFANSSSNQQMNQQPMINVYNNNNNHNNNYGQPIFNLNQQQQAQQQILQSSYKMEFQSTMNQQSNAGTTSSFPIHTNKLLQQPQQESNRQSIQMATNDSINYNSMNFTFNPSNTNDNTTTAIMGDNQQMNQITMPIKKLIPNSSQQQSTSSTSPIINLELKKVKNQTLSLSCKDISQLQNSITTGSDANGTLPLSSSSSYQMDNQSNTMANIGRSLSLPLNSGLQLPSQLSPNHNKKFNKSLQQQQETGPVISSMLNTSVLAATSSSFTDVQMIPATNLAIQKHHQQQQQQHTFIQNHLSPSSSSSSPPQSSLAFDLSNSTHSQPNKKFPLLNNGKKPYSMNPNRNVDNNHNFKIKNPMLKNHTTASSSTSTLCPLDYSGFKDRILYGSMNKFFHMDNNNLSPTHDDEMIMSPMSTYGSYSLSANPVNFIGRNEHQHQNIHRERRRVCHINAEQKRRCNIKNGFDTLKSLLPSLAQNSNTKISKAAMLYKGADYIRLLKNEKFEQQKEYELLKQKIDNLNNVISVLQNQLPTTGLTIADGSRIDHLKEQYVQYVKQKTNQNWKFWIFSIIMESLLDSYCTQVATNNFDELCKTLFRWLDQRCSLVILRKDVLNSLRFVSKSTNILTNPELLHDEIIQAISMPSTTTMMMMMDENKQQVRRINYEQQSSSPNS</sequence>
<dbReference type="CTD" id="35402"/>
<evidence type="ECO:0000256" key="5">
    <source>
        <dbReference type="ARBA" id="ARBA00023242"/>
    </source>
</evidence>
<name>A0A6P6XTT5_DERPT</name>
<feature type="coiled-coil region" evidence="6">
    <location>
        <begin position="814"/>
        <end position="848"/>
    </location>
</feature>
<dbReference type="Pfam" id="PF00010">
    <property type="entry name" value="HLH"/>
    <property type="match status" value="1"/>
</dbReference>
<dbReference type="Proteomes" id="UP000515146">
    <property type="component" value="Unplaced"/>
</dbReference>
<keyword evidence="6" id="KW-0175">Coiled coil</keyword>
<reference evidence="10" key="1">
    <citation type="submission" date="2025-08" db="UniProtKB">
        <authorList>
            <consortium name="RefSeq"/>
        </authorList>
    </citation>
    <scope>IDENTIFICATION</scope>
    <source>
        <strain evidence="10">Airmid</strain>
    </source>
</reference>
<dbReference type="InParanoid" id="A0A6P6XTT5"/>
<evidence type="ECO:0000313" key="9">
    <source>
        <dbReference type="Proteomes" id="UP000515146"/>
    </source>
</evidence>
<protein>
    <submittedName>
        <fullName evidence="10">Protein WBSCR14 homolog</fullName>
    </submittedName>
</protein>
<dbReference type="GO" id="GO:0000978">
    <property type="term" value="F:RNA polymerase II cis-regulatory region sequence-specific DNA binding"/>
    <property type="evidence" value="ECO:0007669"/>
    <property type="project" value="TreeGrafter"/>
</dbReference>
<dbReference type="GO" id="GO:0000981">
    <property type="term" value="F:DNA-binding transcription factor activity, RNA polymerase II-specific"/>
    <property type="evidence" value="ECO:0007669"/>
    <property type="project" value="TreeGrafter"/>
</dbReference>
<evidence type="ECO:0000313" key="10">
    <source>
        <dbReference type="RefSeq" id="XP_027196256.1"/>
    </source>
</evidence>
<dbReference type="InterPro" id="IPR011598">
    <property type="entry name" value="bHLH_dom"/>
</dbReference>
<feature type="region of interest" description="Disordered" evidence="7">
    <location>
        <begin position="600"/>
        <end position="664"/>
    </location>
</feature>
<keyword evidence="5" id="KW-0539">Nucleus</keyword>
<dbReference type="CDD" id="cd21739">
    <property type="entry name" value="NES2-NLS_ChREBP-like"/>
    <property type="match status" value="1"/>
</dbReference>
<organism evidence="9 10">
    <name type="scientific">Dermatophagoides pteronyssinus</name>
    <name type="common">European house dust mite</name>
    <dbReference type="NCBI Taxonomy" id="6956"/>
    <lineage>
        <taxon>Eukaryota</taxon>
        <taxon>Metazoa</taxon>
        <taxon>Ecdysozoa</taxon>
        <taxon>Arthropoda</taxon>
        <taxon>Chelicerata</taxon>
        <taxon>Arachnida</taxon>
        <taxon>Acari</taxon>
        <taxon>Acariformes</taxon>
        <taxon>Sarcoptiformes</taxon>
        <taxon>Astigmata</taxon>
        <taxon>Psoroptidia</taxon>
        <taxon>Analgoidea</taxon>
        <taxon>Pyroglyphidae</taxon>
        <taxon>Dermatophagoidinae</taxon>
        <taxon>Dermatophagoides</taxon>
    </lineage>
</organism>
<dbReference type="PANTHER" id="PTHR15741">
    <property type="entry name" value="BASIC HELIX-LOOP-HELIX ZIP TRANSCRIPTION FACTOR"/>
    <property type="match status" value="1"/>
</dbReference>
<dbReference type="GO" id="GO:0046983">
    <property type="term" value="F:protein dimerization activity"/>
    <property type="evidence" value="ECO:0007669"/>
    <property type="project" value="InterPro"/>
</dbReference>
<feature type="compositionally biased region" description="Polar residues" evidence="7">
    <location>
        <begin position="542"/>
        <end position="552"/>
    </location>
</feature>